<dbReference type="AlphaFoldDB" id="A0A0F9XB43"/>
<sequence>MITGMLEDNFILAADSYKVGHINHLPIGTRKTHTSMVPRKPFVDEEHGILIDEIVVLGPQVVAAVLQSVVITDAMIDEAEIEITEQGYDFPRAQWEYLRDLGYLPLDVRAMPEGTIVQPGIPIMTIENTDDRSAWLPAYVETWTQDIVWCLSTIASKVRWLRNQVDIFNENTGCDYENGEYMIHNFGDRGAGGRDGAIMAGIAHAVFFSGSDCLSANRYIKRIYNMDGPVLSSVDANEHSTVCANSDCDNKDDSAAFEMTLANLEKVVERANRGIGVPVQSCLIDTFDDERYIKEFVIPNIKRIRESGGKYVCRPDSGNAITKPIEVCQWLLDGFGPGRLLNCREFEMLPEYLGVIQGDGLKLWDFTTIFRLAEKNKLAASNFVFGFGGGLTNGSGRDDFSFSMKATARQNAAGVWEAMHKQPKTDPGKNSLRGRVGVISKGGQFVVSEYEYGEYHQEMVSIYFDGGLLYTRAFDEVREAARM</sequence>
<dbReference type="InterPro" id="IPR036068">
    <property type="entry name" value="Nicotinate_pribotase-like_C"/>
</dbReference>
<dbReference type="PANTHER" id="PTHR43816">
    <property type="entry name" value="NICOTINAMIDE PHOSPHORIBOSYLTRANSFERASE"/>
    <property type="match status" value="1"/>
</dbReference>
<keyword evidence="4" id="KW-0808">Transferase</keyword>
<accession>A0A0F9XB43</accession>
<dbReference type="GO" id="GO:0047280">
    <property type="term" value="F:nicotinamide phosphoribosyltransferase activity"/>
    <property type="evidence" value="ECO:0007669"/>
    <property type="project" value="UniProtKB-EC"/>
</dbReference>
<comment type="pathway">
    <text evidence="5">Cofactor biosynthesis; NAD(+) biosynthesis; nicotinamide D-ribonucleotide from 5-phospho-alpha-D-ribose 1-diphosphate and nicotinamide: step 1/1.</text>
</comment>
<dbReference type="InterPro" id="IPR041529">
    <property type="entry name" value="DUF5598"/>
</dbReference>
<evidence type="ECO:0000256" key="3">
    <source>
        <dbReference type="ARBA" id="ARBA00022676"/>
    </source>
</evidence>
<protein>
    <recommendedName>
        <fullName evidence="7">Nicotinamide phosphoribosyltransferase</fullName>
        <ecNumber evidence="6">2.4.2.12</ecNumber>
    </recommendedName>
</protein>
<dbReference type="Pfam" id="PF18127">
    <property type="entry name" value="NAMPT_N"/>
    <property type="match status" value="1"/>
</dbReference>
<proteinExistence type="inferred from homology"/>
<dbReference type="InterPro" id="IPR013785">
    <property type="entry name" value="Aldolase_TIM"/>
</dbReference>
<dbReference type="Gene3D" id="3.20.20.70">
    <property type="entry name" value="Aldolase class I"/>
    <property type="match status" value="1"/>
</dbReference>
<dbReference type="SUPFAM" id="SSF51690">
    <property type="entry name" value="Nicotinate/Quinolinate PRTase C-terminal domain-like"/>
    <property type="match status" value="1"/>
</dbReference>
<keyword evidence="2" id="KW-0662">Pyridine nucleotide biosynthesis</keyword>
<comment type="similarity">
    <text evidence="1">Belongs to the NAPRTase family.</text>
</comment>
<feature type="domain" description="Nicotinate/nicotinamide phosphoribosyltransferase" evidence="9">
    <location>
        <begin position="182"/>
        <end position="437"/>
    </location>
</feature>
<dbReference type="EC" id="2.4.2.12" evidence="6"/>
<evidence type="ECO:0000259" key="9">
    <source>
        <dbReference type="Pfam" id="PF04095"/>
    </source>
</evidence>
<dbReference type="InterPro" id="IPR041525">
    <property type="entry name" value="N/Namide_PRibTrfase"/>
</dbReference>
<evidence type="ECO:0000259" key="10">
    <source>
        <dbReference type="Pfam" id="PF18127"/>
    </source>
</evidence>
<gene>
    <name evidence="11" type="ORF">LCGC14_0244750</name>
</gene>
<evidence type="ECO:0000256" key="6">
    <source>
        <dbReference type="ARBA" id="ARBA00035024"/>
    </source>
</evidence>
<evidence type="ECO:0000256" key="2">
    <source>
        <dbReference type="ARBA" id="ARBA00022642"/>
    </source>
</evidence>
<name>A0A0F9XB43_9ZZZZ</name>
<feature type="domain" description="Nicotinamide phosphoribosyltransferase N-terminal" evidence="10">
    <location>
        <begin position="9"/>
        <end position="98"/>
    </location>
</feature>
<reference evidence="11" key="1">
    <citation type="journal article" date="2015" name="Nature">
        <title>Complex archaea that bridge the gap between prokaryotes and eukaryotes.</title>
        <authorList>
            <person name="Spang A."/>
            <person name="Saw J.H."/>
            <person name="Jorgensen S.L."/>
            <person name="Zaremba-Niedzwiedzka K."/>
            <person name="Martijn J."/>
            <person name="Lind A.E."/>
            <person name="van Eijk R."/>
            <person name="Schleper C."/>
            <person name="Guy L."/>
            <person name="Ettema T.J."/>
        </authorList>
    </citation>
    <scope>NUCLEOTIDE SEQUENCE</scope>
</reference>
<dbReference type="Pfam" id="PF04095">
    <property type="entry name" value="NAPRTase"/>
    <property type="match status" value="1"/>
</dbReference>
<comment type="catalytic activity">
    <reaction evidence="8">
        <text>beta-nicotinamide D-ribonucleotide + diphosphate = 5-phospho-alpha-D-ribose 1-diphosphate + nicotinamide + H(+)</text>
        <dbReference type="Rhea" id="RHEA:16149"/>
        <dbReference type="ChEBI" id="CHEBI:14649"/>
        <dbReference type="ChEBI" id="CHEBI:15378"/>
        <dbReference type="ChEBI" id="CHEBI:17154"/>
        <dbReference type="ChEBI" id="CHEBI:33019"/>
        <dbReference type="ChEBI" id="CHEBI:58017"/>
        <dbReference type="EC" id="2.4.2.12"/>
    </reaction>
    <physiologicalReaction direction="right-to-left" evidence="8">
        <dbReference type="Rhea" id="RHEA:16151"/>
    </physiologicalReaction>
</comment>
<dbReference type="InterPro" id="IPR016471">
    <property type="entry name" value="Nicotinamide_PRibTrfase"/>
</dbReference>
<organism evidence="11">
    <name type="scientific">marine sediment metagenome</name>
    <dbReference type="NCBI Taxonomy" id="412755"/>
    <lineage>
        <taxon>unclassified sequences</taxon>
        <taxon>metagenomes</taxon>
        <taxon>ecological metagenomes</taxon>
    </lineage>
</organism>
<dbReference type="GO" id="GO:0009435">
    <property type="term" value="P:NAD+ biosynthetic process"/>
    <property type="evidence" value="ECO:0007669"/>
    <property type="project" value="InterPro"/>
</dbReference>
<evidence type="ECO:0000256" key="8">
    <source>
        <dbReference type="ARBA" id="ARBA00047835"/>
    </source>
</evidence>
<evidence type="ECO:0000256" key="7">
    <source>
        <dbReference type="ARBA" id="ARBA00035036"/>
    </source>
</evidence>
<evidence type="ECO:0000256" key="1">
    <source>
        <dbReference type="ARBA" id="ARBA00010897"/>
    </source>
</evidence>
<evidence type="ECO:0000256" key="5">
    <source>
        <dbReference type="ARBA" id="ARBA00035007"/>
    </source>
</evidence>
<keyword evidence="3" id="KW-0328">Glycosyltransferase</keyword>
<dbReference type="EMBL" id="LAZR01000125">
    <property type="protein sequence ID" value="KKN88868.1"/>
    <property type="molecule type" value="Genomic_DNA"/>
</dbReference>
<comment type="caution">
    <text evidence="11">The sequence shown here is derived from an EMBL/GenBank/DDBJ whole genome shotgun (WGS) entry which is preliminary data.</text>
</comment>
<dbReference type="PANTHER" id="PTHR43816:SF1">
    <property type="entry name" value="NICOTINAMIDE PHOSPHORIBOSYLTRANSFERASE"/>
    <property type="match status" value="1"/>
</dbReference>
<evidence type="ECO:0000313" key="11">
    <source>
        <dbReference type="EMBL" id="KKN88868.1"/>
    </source>
</evidence>
<evidence type="ECO:0000256" key="4">
    <source>
        <dbReference type="ARBA" id="ARBA00022679"/>
    </source>
</evidence>